<dbReference type="KEGG" id="bana:BARAN1_1072"/>
<feature type="region of interest" description="Disordered" evidence="1">
    <location>
        <begin position="52"/>
        <end position="91"/>
    </location>
</feature>
<evidence type="ECO:0000313" key="3">
    <source>
        <dbReference type="Proteomes" id="UP000249818"/>
    </source>
</evidence>
<accession>A0A2X3L035</accession>
<gene>
    <name evidence="2" type="ORF">BARAN1_1072</name>
</gene>
<reference evidence="3" key="1">
    <citation type="submission" date="2018-05" db="EMBL/GenBank/DDBJ databases">
        <authorList>
            <person name="Hao L."/>
        </authorList>
    </citation>
    <scope>NUCLEOTIDE SEQUENCE [LARGE SCALE GENOMIC DNA]</scope>
</reference>
<evidence type="ECO:0000313" key="2">
    <source>
        <dbReference type="EMBL" id="SQD93096.1"/>
    </source>
</evidence>
<evidence type="ECO:0000256" key="1">
    <source>
        <dbReference type="SAM" id="MobiDB-lite"/>
    </source>
</evidence>
<dbReference type="EMBL" id="LS483254">
    <property type="protein sequence ID" value="SQD93096.1"/>
    <property type="molecule type" value="Genomic_DNA"/>
</dbReference>
<sequence length="91" mass="10153">MLEREEGLALALETPRPLVQLNPATIDRLLSTHRSQSQEAVREAIPGIRERLPFPLRGSARTTTQRSEEGIQFPRAGNRPATMCFGTSRPD</sequence>
<dbReference type="AlphaFoldDB" id="A0A2X3L035"/>
<protein>
    <submittedName>
        <fullName evidence="2">Uncharacterized protein</fullName>
    </submittedName>
</protein>
<proteinExistence type="predicted"/>
<keyword evidence="3" id="KW-1185">Reference proteome</keyword>
<dbReference type="Proteomes" id="UP000249818">
    <property type="component" value="Chromosome BARAN1"/>
</dbReference>
<organism evidence="2 3">
    <name type="scientific">Candidatus Bipolaricaulis anaerobius</name>
    <dbReference type="NCBI Taxonomy" id="2026885"/>
    <lineage>
        <taxon>Bacteria</taxon>
        <taxon>Candidatus Bipolaricaulota</taxon>
        <taxon>Candidatus Bipolaricaulia</taxon>
        <taxon>Candidatus Bipolaricaulales</taxon>
        <taxon>Candidatus Bipolaricaulaceae</taxon>
        <taxon>Candidatus Bipolaricaulis</taxon>
    </lineage>
</organism>
<name>A0A2X3L035_9BACT</name>